<evidence type="ECO:0000313" key="2">
    <source>
        <dbReference type="EMBL" id="KAJ8985366.1"/>
    </source>
</evidence>
<feature type="region of interest" description="Disordered" evidence="1">
    <location>
        <begin position="1"/>
        <end position="44"/>
    </location>
</feature>
<accession>A0ABQ9K469</accession>
<dbReference type="EMBL" id="JAPWTJ010000016">
    <property type="protein sequence ID" value="KAJ8985366.1"/>
    <property type="molecule type" value="Genomic_DNA"/>
</dbReference>
<keyword evidence="3" id="KW-1185">Reference proteome</keyword>
<proteinExistence type="predicted"/>
<organism evidence="2 3">
    <name type="scientific">Molorchus minor</name>
    <dbReference type="NCBI Taxonomy" id="1323400"/>
    <lineage>
        <taxon>Eukaryota</taxon>
        <taxon>Metazoa</taxon>
        <taxon>Ecdysozoa</taxon>
        <taxon>Arthropoda</taxon>
        <taxon>Hexapoda</taxon>
        <taxon>Insecta</taxon>
        <taxon>Pterygota</taxon>
        <taxon>Neoptera</taxon>
        <taxon>Endopterygota</taxon>
        <taxon>Coleoptera</taxon>
        <taxon>Polyphaga</taxon>
        <taxon>Cucujiformia</taxon>
        <taxon>Chrysomeloidea</taxon>
        <taxon>Cerambycidae</taxon>
        <taxon>Lamiinae</taxon>
        <taxon>Monochamini</taxon>
        <taxon>Molorchus</taxon>
    </lineage>
</organism>
<gene>
    <name evidence="2" type="ORF">NQ317_008399</name>
</gene>
<name>A0ABQ9K469_9CUCU</name>
<dbReference type="Proteomes" id="UP001162164">
    <property type="component" value="Unassembled WGS sequence"/>
</dbReference>
<evidence type="ECO:0000313" key="3">
    <source>
        <dbReference type="Proteomes" id="UP001162164"/>
    </source>
</evidence>
<sequence length="77" mass="8391">MTIVPDWQEQTTSDQPYHQPEPEPLYCLSKKNFPPAASTSNLRPSLAVGSPLRTTAACLGNYPTAPGYTRARSAERG</sequence>
<reference evidence="2" key="1">
    <citation type="journal article" date="2023" name="Insect Mol. Biol.">
        <title>Genome sequencing provides insights into the evolution of gene families encoding plant cell wall-degrading enzymes in longhorned beetles.</title>
        <authorList>
            <person name="Shin N.R."/>
            <person name="Okamura Y."/>
            <person name="Kirsch R."/>
            <person name="Pauchet Y."/>
        </authorList>
    </citation>
    <scope>NUCLEOTIDE SEQUENCE</scope>
    <source>
        <strain evidence="2">MMC_N1</strain>
    </source>
</reference>
<protein>
    <submittedName>
        <fullName evidence="2">Uncharacterized protein</fullName>
    </submittedName>
</protein>
<comment type="caution">
    <text evidence="2">The sequence shown here is derived from an EMBL/GenBank/DDBJ whole genome shotgun (WGS) entry which is preliminary data.</text>
</comment>
<evidence type="ECO:0000256" key="1">
    <source>
        <dbReference type="SAM" id="MobiDB-lite"/>
    </source>
</evidence>